<organism evidence="1 2">
    <name type="scientific">Drosophila rubida</name>
    <dbReference type="NCBI Taxonomy" id="30044"/>
    <lineage>
        <taxon>Eukaryota</taxon>
        <taxon>Metazoa</taxon>
        <taxon>Ecdysozoa</taxon>
        <taxon>Arthropoda</taxon>
        <taxon>Hexapoda</taxon>
        <taxon>Insecta</taxon>
        <taxon>Pterygota</taxon>
        <taxon>Neoptera</taxon>
        <taxon>Endopterygota</taxon>
        <taxon>Diptera</taxon>
        <taxon>Brachycera</taxon>
        <taxon>Muscomorpha</taxon>
        <taxon>Ephydroidea</taxon>
        <taxon>Drosophilidae</taxon>
        <taxon>Drosophila</taxon>
    </lineage>
</organism>
<dbReference type="Gene3D" id="3.80.10.10">
    <property type="entry name" value="Ribonuclease Inhibitor"/>
    <property type="match status" value="1"/>
</dbReference>
<evidence type="ECO:0000313" key="2">
    <source>
        <dbReference type="Proteomes" id="UP001200034"/>
    </source>
</evidence>
<protein>
    <submittedName>
        <fullName evidence="1">Uncharacterized protein</fullName>
    </submittedName>
</protein>
<accession>A0AAD4JSQ6</accession>
<dbReference type="EMBL" id="JAJJHW010003409">
    <property type="protein sequence ID" value="KAH8358597.1"/>
    <property type="molecule type" value="Genomic_DNA"/>
</dbReference>
<dbReference type="AlphaFoldDB" id="A0AAD4JSQ6"/>
<reference evidence="1" key="1">
    <citation type="journal article" date="2021" name="Mol. Ecol. Resour.">
        <title>Phylogenomic analyses of the genus Drosophila reveals genomic signals of climate adaptation.</title>
        <authorList>
            <person name="Li F."/>
            <person name="Rane R.V."/>
            <person name="Luria V."/>
            <person name="Xiong Z."/>
            <person name="Chen J."/>
            <person name="Li Z."/>
            <person name="Catullo R.A."/>
            <person name="Griffin P.C."/>
            <person name="Schiffer M."/>
            <person name="Pearce S."/>
            <person name="Lee S.F."/>
            <person name="McElroy K."/>
            <person name="Stocker A."/>
            <person name="Shirriffs J."/>
            <person name="Cockerell F."/>
            <person name="Coppin C."/>
            <person name="Sgro C.M."/>
            <person name="Karger A."/>
            <person name="Cain J.W."/>
            <person name="Weber J.A."/>
            <person name="Santpere G."/>
            <person name="Kirschner M.W."/>
            <person name="Hoffmann A.A."/>
            <person name="Oakeshott J.G."/>
            <person name="Zhang G."/>
        </authorList>
    </citation>
    <scope>NUCLEOTIDE SEQUENCE</scope>
    <source>
        <strain evidence="1">BGI-SZ-2011g</strain>
    </source>
</reference>
<comment type="caution">
    <text evidence="1">The sequence shown here is derived from an EMBL/GenBank/DDBJ whole genome shotgun (WGS) entry which is preliminary data.</text>
</comment>
<dbReference type="Proteomes" id="UP001200034">
    <property type="component" value="Unassembled WGS sequence"/>
</dbReference>
<gene>
    <name evidence="1" type="ORF">KR093_001223</name>
</gene>
<proteinExistence type="predicted"/>
<name>A0AAD4JSQ6_9MUSC</name>
<evidence type="ECO:0000313" key="1">
    <source>
        <dbReference type="EMBL" id="KAH8358597.1"/>
    </source>
</evidence>
<dbReference type="InterPro" id="IPR032675">
    <property type="entry name" value="LRR_dom_sf"/>
</dbReference>
<dbReference type="SUPFAM" id="SSF52047">
    <property type="entry name" value="RNI-like"/>
    <property type="match status" value="1"/>
</dbReference>
<keyword evidence="2" id="KW-1185">Reference proteome</keyword>
<sequence>MLRQICTSCPLLQQLYLRNESHADMPLNIACVANLEDLRRLQLPLMLQTPSAVGKLQNLRHLTLQRQQLWPDMDWLFVVREIIHVKRYELQRLSFDGSWLSRPLDLSLLQLHKCFALKELLLSNCNLADPRDRLTLPLSCVRFSLKDCTVNKLHSYVRGTTMLHLLELNKCQLTNDDGKFIMGLLKQRQQLPILYPLRLRFSGSFSLRLELIGWKARKPELWEDWLQVEEVLGNGLTSWKQQRAAFNMSFGAPLQVPPDLKNLF</sequence>